<dbReference type="EMBL" id="JANBPW010000118">
    <property type="protein sequence ID" value="KAJ1950813.1"/>
    <property type="molecule type" value="Genomic_DNA"/>
</dbReference>
<comment type="caution">
    <text evidence="1">The sequence shown here is derived from an EMBL/GenBank/DDBJ whole genome shotgun (WGS) entry which is preliminary data.</text>
</comment>
<protein>
    <submittedName>
        <fullName evidence="1">Uncharacterized protein</fullName>
    </submittedName>
</protein>
<proteinExistence type="predicted"/>
<accession>A0ACC1JGM2</accession>
<organism evidence="1 2">
    <name type="scientific">Linderina macrospora</name>
    <dbReference type="NCBI Taxonomy" id="4868"/>
    <lineage>
        <taxon>Eukaryota</taxon>
        <taxon>Fungi</taxon>
        <taxon>Fungi incertae sedis</taxon>
        <taxon>Zoopagomycota</taxon>
        <taxon>Kickxellomycotina</taxon>
        <taxon>Kickxellomycetes</taxon>
        <taxon>Kickxellales</taxon>
        <taxon>Kickxellaceae</taxon>
        <taxon>Linderina</taxon>
    </lineage>
</organism>
<feature type="non-terminal residue" evidence="1">
    <location>
        <position position="709"/>
    </location>
</feature>
<evidence type="ECO:0000313" key="1">
    <source>
        <dbReference type="EMBL" id="KAJ1950813.1"/>
    </source>
</evidence>
<evidence type="ECO:0000313" key="2">
    <source>
        <dbReference type="Proteomes" id="UP001150603"/>
    </source>
</evidence>
<sequence>MGAYSSLTSELKTLDPDQDGARFNMVEQYLTKMILDTNMAAQEAGVATAIAFVENAPNPLRYRSEIVAGVVSKCIASTKANTRTQSVELLMLLSEADTPGPVVEGVLEGFDAKMPKAVVAAVSAVRELVGAFGVKFINLKSVVKALSKPFGHRDNSVRSEAQALAVELYRWIGKALVPSLQDLQPVLLKELEAQFEKIAGEPKPKQTRLLRSQQEVEESPHEESAGGAGAEEGGDNDGEVGDVDGEMDAWEIADPVDITKKLPDDFHAMVASKKWKERKEVIEALHATLEKSVRLQPNSATGDLIQDLGKKITDTNIVVATIVIQCLGQFAATMRTAFAPYAQSTLPGLVEKSKERKQTVIDAIRVTMDNYFLAVNRDLTAIGDHYFTGAAHKNPQVRAEATHFLRRCFSEVSTRPGKADVKRYSEQLKTGLDDGDANVREAAAECMGTLGKLVTTKVLEPFIEGIDKIKMEKVTDYMGKATVKAKAPKPAAKPPPPSSAAARSGARPGAPRPGARAAPGARPASIAKPAPVEEEKPVGLGANMPPHLRKKLEASARAAAIKKAQREGRPLDDLPPEPAPAPTPKAAAAAAAAAAAPARAVRPAAAPAVKRPLNPRPAAAAKPGASAAPAGSSKGADETVRMRFANDDSLDDKIADALPTEALTGLESAKWKERVEAMDALKQHLEGQAAADSPVHPELVIRQFSKKPG</sequence>
<keyword evidence="2" id="KW-1185">Reference proteome</keyword>
<dbReference type="Proteomes" id="UP001150603">
    <property type="component" value="Unassembled WGS sequence"/>
</dbReference>
<name>A0ACC1JGM2_9FUNG</name>
<gene>
    <name evidence="1" type="ORF">FBU59_000506</name>
</gene>
<reference evidence="1" key="1">
    <citation type="submission" date="2022-07" db="EMBL/GenBank/DDBJ databases">
        <title>Phylogenomic reconstructions and comparative analyses of Kickxellomycotina fungi.</title>
        <authorList>
            <person name="Reynolds N.K."/>
            <person name="Stajich J.E."/>
            <person name="Barry K."/>
            <person name="Grigoriev I.V."/>
            <person name="Crous P."/>
            <person name="Smith M.E."/>
        </authorList>
    </citation>
    <scope>NUCLEOTIDE SEQUENCE</scope>
    <source>
        <strain evidence="1">NRRL 5244</strain>
    </source>
</reference>